<evidence type="ECO:0000256" key="1">
    <source>
        <dbReference type="SAM" id="MobiDB-lite"/>
    </source>
</evidence>
<dbReference type="EMBL" id="KB111015">
    <property type="protein sequence ID" value="ELK26509.1"/>
    <property type="molecule type" value="Genomic_DNA"/>
</dbReference>
<evidence type="ECO:0000259" key="2">
    <source>
        <dbReference type="Pfam" id="PF05347"/>
    </source>
</evidence>
<reference evidence="4" key="1">
    <citation type="journal article" date="2013" name="Science">
        <title>Comparative analysis of bat genomes provides insight into the evolution of flight and immunity.</title>
        <authorList>
            <person name="Zhang G."/>
            <person name="Cowled C."/>
            <person name="Shi Z."/>
            <person name="Huang Z."/>
            <person name="Bishop-Lilly K.A."/>
            <person name="Fang X."/>
            <person name="Wynne J.W."/>
            <person name="Xiong Z."/>
            <person name="Baker M.L."/>
            <person name="Zhao W."/>
            <person name="Tachedjian M."/>
            <person name="Zhu Y."/>
            <person name="Zhou P."/>
            <person name="Jiang X."/>
            <person name="Ng J."/>
            <person name="Yang L."/>
            <person name="Wu L."/>
            <person name="Xiao J."/>
            <person name="Feng Y."/>
            <person name="Chen Y."/>
            <person name="Sun X."/>
            <person name="Zhang Y."/>
            <person name="Marsh G.A."/>
            <person name="Crameri G."/>
            <person name="Broder C.C."/>
            <person name="Frey K.G."/>
            <person name="Wang L.F."/>
            <person name="Wang J."/>
        </authorList>
    </citation>
    <scope>NUCLEOTIDE SEQUENCE [LARGE SCALE GENOMIC DNA]</scope>
</reference>
<evidence type="ECO:0000313" key="3">
    <source>
        <dbReference type="EMBL" id="ELK26509.1"/>
    </source>
</evidence>
<dbReference type="GO" id="GO:1990221">
    <property type="term" value="C:L-cysteine desulfurase complex"/>
    <property type="evidence" value="ECO:0007669"/>
    <property type="project" value="TreeGrafter"/>
</dbReference>
<feature type="domain" description="Complex 1 LYR protein" evidence="2">
    <location>
        <begin position="52"/>
        <end position="81"/>
    </location>
</feature>
<dbReference type="GO" id="GO:0016226">
    <property type="term" value="P:iron-sulfur cluster assembly"/>
    <property type="evidence" value="ECO:0007669"/>
    <property type="project" value="TreeGrafter"/>
</dbReference>
<dbReference type="PANTHER" id="PTHR13166">
    <property type="entry name" value="PROTEIN C6ORF149"/>
    <property type="match status" value="1"/>
</dbReference>
<dbReference type="Proteomes" id="UP000010556">
    <property type="component" value="Unassembled WGS sequence"/>
</dbReference>
<keyword evidence="4" id="KW-1185">Reference proteome</keyword>
<dbReference type="InterPro" id="IPR008011">
    <property type="entry name" value="Complex1_LYR_dom"/>
</dbReference>
<feature type="compositionally biased region" description="Low complexity" evidence="1">
    <location>
        <begin position="151"/>
        <end position="160"/>
    </location>
</feature>
<gene>
    <name evidence="3" type="ORF">MDA_GLEAN10008401</name>
</gene>
<organism evidence="3 4">
    <name type="scientific">Myotis davidii</name>
    <name type="common">David's myotis</name>
    <dbReference type="NCBI Taxonomy" id="225400"/>
    <lineage>
        <taxon>Eukaryota</taxon>
        <taxon>Metazoa</taxon>
        <taxon>Chordata</taxon>
        <taxon>Craniata</taxon>
        <taxon>Vertebrata</taxon>
        <taxon>Euteleostomi</taxon>
        <taxon>Mammalia</taxon>
        <taxon>Eutheria</taxon>
        <taxon>Laurasiatheria</taxon>
        <taxon>Chiroptera</taxon>
        <taxon>Yangochiroptera</taxon>
        <taxon>Vespertilionidae</taxon>
        <taxon>Myotis</taxon>
    </lineage>
</organism>
<dbReference type="GO" id="GO:0005739">
    <property type="term" value="C:mitochondrion"/>
    <property type="evidence" value="ECO:0007669"/>
    <property type="project" value="TreeGrafter"/>
</dbReference>
<sequence length="222" mass="23995">MPDGQQVLTVPATDNAEEIVISEEPPAKRQCIKIIENWVESAEIEVKSLLPIRDAFRENKNMKDPVEIQALVNKAKGDLEMIRRQCSHLLLVPALLTPAAGSRAAAGPDHPSGLLHLTLLLRGDRDSSCRSHPLTASALLGPTAGTSPNRSALSAGTSGSGAISTWELRWWERGCRQREDQGPRQEGPTGGTEDVQKAGPVGKGGTHLWQVCPVTYVVEDTW</sequence>
<dbReference type="PANTHER" id="PTHR13166:SF7">
    <property type="entry name" value="LYR MOTIF-CONTAINING PROTEIN 4"/>
    <property type="match status" value="1"/>
</dbReference>
<evidence type="ECO:0000313" key="4">
    <source>
        <dbReference type="Proteomes" id="UP000010556"/>
    </source>
</evidence>
<dbReference type="Pfam" id="PF05347">
    <property type="entry name" value="Complex1_LYR"/>
    <property type="match status" value="1"/>
</dbReference>
<dbReference type="AlphaFoldDB" id="L5LJJ1"/>
<dbReference type="InterPro" id="IPR051522">
    <property type="entry name" value="ISC_assembly_LYR"/>
</dbReference>
<feature type="region of interest" description="Disordered" evidence="1">
    <location>
        <begin position="134"/>
        <end position="160"/>
    </location>
</feature>
<protein>
    <submittedName>
        <fullName evidence="3">GA-binding protein subunit beta-1</fullName>
    </submittedName>
</protein>
<proteinExistence type="predicted"/>
<feature type="region of interest" description="Disordered" evidence="1">
    <location>
        <begin position="176"/>
        <end position="204"/>
    </location>
</feature>
<name>L5LJJ1_MYODS</name>
<accession>L5LJJ1</accession>